<dbReference type="PANTHER" id="PTHR34701">
    <property type="entry name" value="TRANSCRIPTIONAL REGULATOR MRAZ"/>
    <property type="match status" value="1"/>
</dbReference>
<sequence>MFMGEYSHALDEKGRLIIPARLREELGSRFVMTKGLDGCLFLYPLSEWSKLEERLKSLPLTNANARAFARLFLAGAQDVEVDRQFRVTIPPRLREYAGVLKDIVLVGVSNRVELWAESRWAEYQAQAQSTYEEVAEKMVDFGF</sequence>
<dbReference type="PATRIC" id="fig|679936.5.peg.1496"/>
<dbReference type="GO" id="GO:0003700">
    <property type="term" value="F:DNA-binding transcription factor activity"/>
    <property type="evidence" value="ECO:0007669"/>
    <property type="project" value="UniProtKB-UniRule"/>
</dbReference>
<dbReference type="InterPro" id="IPR037914">
    <property type="entry name" value="SpoVT-AbrB_sf"/>
</dbReference>
<dbReference type="CDD" id="cd16320">
    <property type="entry name" value="MraZ_N"/>
    <property type="match status" value="1"/>
</dbReference>
<dbReference type="PANTHER" id="PTHR34701:SF1">
    <property type="entry name" value="TRANSCRIPTIONAL REGULATOR MRAZ"/>
    <property type="match status" value="1"/>
</dbReference>
<evidence type="ECO:0000256" key="4">
    <source>
        <dbReference type="ARBA" id="ARBA00023015"/>
    </source>
</evidence>
<dbReference type="HOGENOM" id="CLU_107907_0_5_9"/>
<keyword evidence="5 7" id="KW-0238">DNA-binding</keyword>
<dbReference type="Gene3D" id="3.40.1550.20">
    <property type="entry name" value="Transcriptional regulator MraZ domain"/>
    <property type="match status" value="1"/>
</dbReference>
<dbReference type="FunFam" id="3.40.1550.20:FF:000002">
    <property type="entry name" value="Transcriptional regulator MraZ"/>
    <property type="match status" value="1"/>
</dbReference>
<reference evidence="10" key="1">
    <citation type="submission" date="2011-12" db="EMBL/GenBank/DDBJ databases">
        <title>The complete genome of chromosome of Sulfobacillus acidophilus DSM 10332.</title>
        <authorList>
            <person name="Lucas S."/>
            <person name="Han J."/>
            <person name="Lapidus A."/>
            <person name="Bruce D."/>
            <person name="Goodwin L."/>
            <person name="Pitluck S."/>
            <person name="Peters L."/>
            <person name="Kyrpides N."/>
            <person name="Mavromatis K."/>
            <person name="Ivanova N."/>
            <person name="Mikhailova N."/>
            <person name="Chertkov O."/>
            <person name="Saunders E."/>
            <person name="Detter J.C."/>
            <person name="Tapia R."/>
            <person name="Han C."/>
            <person name="Land M."/>
            <person name="Hauser L."/>
            <person name="Markowitz V."/>
            <person name="Cheng J.-F."/>
            <person name="Hugenholtz P."/>
            <person name="Woyke T."/>
            <person name="Wu D."/>
            <person name="Pukall R."/>
            <person name="Gehrich-Schroeter G."/>
            <person name="Schneider S."/>
            <person name="Klenk H.-P."/>
            <person name="Eisen J.A."/>
        </authorList>
    </citation>
    <scope>NUCLEOTIDE SEQUENCE [LARGE SCALE GENOMIC DNA]</scope>
    <source>
        <strain evidence="10">ATCC 700253 / DSM 10332 / NAL</strain>
    </source>
</reference>
<dbReference type="EMBL" id="CP003179">
    <property type="protein sequence ID" value="AEW04928.1"/>
    <property type="molecule type" value="Genomic_DNA"/>
</dbReference>
<feature type="domain" description="SpoVT-AbrB" evidence="8">
    <location>
        <begin position="5"/>
        <end position="47"/>
    </location>
</feature>
<evidence type="ECO:0000256" key="5">
    <source>
        <dbReference type="ARBA" id="ARBA00023125"/>
    </source>
</evidence>
<keyword evidence="4 7" id="KW-0805">Transcription regulation</keyword>
<gene>
    <name evidence="7" type="primary">mraZ</name>
    <name evidence="9" type="ordered locus">Sulac_1431</name>
</gene>
<dbReference type="InterPro" id="IPR007159">
    <property type="entry name" value="SpoVT-AbrB_dom"/>
</dbReference>
<evidence type="ECO:0000256" key="7">
    <source>
        <dbReference type="HAMAP-Rule" id="MF_01008"/>
    </source>
</evidence>
<dbReference type="NCBIfam" id="TIGR00242">
    <property type="entry name" value="division/cell wall cluster transcriptional repressor MraZ"/>
    <property type="match status" value="1"/>
</dbReference>
<dbReference type="GO" id="GO:2000143">
    <property type="term" value="P:negative regulation of DNA-templated transcription initiation"/>
    <property type="evidence" value="ECO:0007669"/>
    <property type="project" value="TreeGrafter"/>
</dbReference>
<protein>
    <recommendedName>
        <fullName evidence="1 7">Transcriptional regulator MraZ</fullName>
    </recommendedName>
</protein>
<dbReference type="STRING" id="679936.Sulac_1431"/>
<dbReference type="InterPro" id="IPR035642">
    <property type="entry name" value="MraZ_N"/>
</dbReference>
<comment type="similarity">
    <text evidence="7">Belongs to the MraZ family.</text>
</comment>
<keyword evidence="3" id="KW-0677">Repeat</keyword>
<evidence type="ECO:0000313" key="10">
    <source>
        <dbReference type="Proteomes" id="UP000005439"/>
    </source>
</evidence>
<evidence type="ECO:0000256" key="2">
    <source>
        <dbReference type="ARBA" id="ARBA00022490"/>
    </source>
</evidence>
<comment type="subunit">
    <text evidence="7">Forms oligomers.</text>
</comment>
<dbReference type="GO" id="GO:0009295">
    <property type="term" value="C:nucleoid"/>
    <property type="evidence" value="ECO:0007669"/>
    <property type="project" value="UniProtKB-SubCell"/>
</dbReference>
<evidence type="ECO:0000313" key="9">
    <source>
        <dbReference type="EMBL" id="AEW04928.1"/>
    </source>
</evidence>
<dbReference type="Proteomes" id="UP000005439">
    <property type="component" value="Chromosome"/>
</dbReference>
<dbReference type="GO" id="GO:0000976">
    <property type="term" value="F:transcription cis-regulatory region binding"/>
    <property type="evidence" value="ECO:0007669"/>
    <property type="project" value="TreeGrafter"/>
</dbReference>
<dbReference type="PROSITE" id="PS51740">
    <property type="entry name" value="SPOVT_ABRB"/>
    <property type="match status" value="2"/>
</dbReference>
<evidence type="ECO:0000256" key="3">
    <source>
        <dbReference type="ARBA" id="ARBA00022737"/>
    </source>
</evidence>
<comment type="subcellular location">
    <subcellularLocation>
        <location evidence="7">Cytoplasm</location>
        <location evidence="7">Nucleoid</location>
    </subcellularLocation>
</comment>
<organism evidence="9 10">
    <name type="scientific">Sulfobacillus acidophilus (strain ATCC 700253 / DSM 10332 / NAL)</name>
    <dbReference type="NCBI Taxonomy" id="679936"/>
    <lineage>
        <taxon>Bacteria</taxon>
        <taxon>Bacillati</taxon>
        <taxon>Bacillota</taxon>
        <taxon>Clostridia</taxon>
        <taxon>Eubacteriales</taxon>
        <taxon>Clostridiales Family XVII. Incertae Sedis</taxon>
        <taxon>Sulfobacillus</taxon>
    </lineage>
</organism>
<dbReference type="AlphaFoldDB" id="G8TX20"/>
<name>G8TX20_SULAD</name>
<dbReference type="SUPFAM" id="SSF89447">
    <property type="entry name" value="AbrB/MazE/MraZ-like"/>
    <property type="match status" value="1"/>
</dbReference>
<dbReference type="Pfam" id="PF02381">
    <property type="entry name" value="MraZ"/>
    <property type="match status" value="2"/>
</dbReference>
<dbReference type="InterPro" id="IPR035644">
    <property type="entry name" value="MraZ_C"/>
</dbReference>
<dbReference type="KEGG" id="sap:Sulac_1431"/>
<keyword evidence="2 7" id="KW-0963">Cytoplasm</keyword>
<dbReference type="InterPro" id="IPR020603">
    <property type="entry name" value="MraZ_dom"/>
</dbReference>
<dbReference type="GO" id="GO:0005737">
    <property type="term" value="C:cytoplasm"/>
    <property type="evidence" value="ECO:0007669"/>
    <property type="project" value="UniProtKB-UniRule"/>
</dbReference>
<dbReference type="InterPro" id="IPR038619">
    <property type="entry name" value="MraZ_sf"/>
</dbReference>
<dbReference type="InterPro" id="IPR003444">
    <property type="entry name" value="MraZ"/>
</dbReference>
<proteinExistence type="inferred from homology"/>
<reference evidence="9 10" key="2">
    <citation type="journal article" date="2012" name="Stand. Genomic Sci.">
        <title>Complete genome sequence of the moderately thermophilic mineral-sulfide-oxidizing firmicute Sulfobacillus acidophilus type strain (NAL(T)).</title>
        <authorList>
            <person name="Anderson I."/>
            <person name="Chertkov O."/>
            <person name="Chen A."/>
            <person name="Saunders E."/>
            <person name="Lapidus A."/>
            <person name="Nolan M."/>
            <person name="Lucas S."/>
            <person name="Hammon N."/>
            <person name="Deshpande S."/>
            <person name="Cheng J.F."/>
            <person name="Han C."/>
            <person name="Tapia R."/>
            <person name="Goodwin L.A."/>
            <person name="Pitluck S."/>
            <person name="Liolios K."/>
            <person name="Pagani I."/>
            <person name="Ivanova N."/>
            <person name="Mikhailova N."/>
            <person name="Pati A."/>
            <person name="Palaniappan K."/>
            <person name="Land M."/>
            <person name="Pan C."/>
            <person name="Rohde M."/>
            <person name="Pukall R."/>
            <person name="Goker M."/>
            <person name="Detter J.C."/>
            <person name="Woyke T."/>
            <person name="Bristow J."/>
            <person name="Eisen J.A."/>
            <person name="Markowitz V."/>
            <person name="Hugenholtz P."/>
            <person name="Kyrpides N.C."/>
            <person name="Klenk H.P."/>
            <person name="Mavromatis K."/>
        </authorList>
    </citation>
    <scope>NUCLEOTIDE SEQUENCE [LARGE SCALE GENOMIC DNA]</scope>
    <source>
        <strain evidence="10">ATCC 700253 / DSM 10332 / NAL</strain>
    </source>
</reference>
<dbReference type="CDD" id="cd16321">
    <property type="entry name" value="MraZ_C"/>
    <property type="match status" value="1"/>
</dbReference>
<dbReference type="HAMAP" id="MF_01008">
    <property type="entry name" value="MraZ"/>
    <property type="match status" value="1"/>
</dbReference>
<evidence type="ECO:0000256" key="6">
    <source>
        <dbReference type="ARBA" id="ARBA00023163"/>
    </source>
</evidence>
<evidence type="ECO:0000259" key="8">
    <source>
        <dbReference type="PROSITE" id="PS51740"/>
    </source>
</evidence>
<feature type="domain" description="SpoVT-AbrB" evidence="8">
    <location>
        <begin position="76"/>
        <end position="119"/>
    </location>
</feature>
<keyword evidence="10" id="KW-1185">Reference proteome</keyword>
<accession>G8TX20</accession>
<evidence type="ECO:0000256" key="1">
    <source>
        <dbReference type="ARBA" id="ARBA00013860"/>
    </source>
</evidence>
<keyword evidence="6 7" id="KW-0804">Transcription</keyword>